<evidence type="ECO:0000313" key="1">
    <source>
        <dbReference type="EMBL" id="GAG60195.1"/>
    </source>
</evidence>
<gene>
    <name evidence="1" type="ORF">S01H4_17256</name>
</gene>
<name>X0YVC4_9ZZZZ</name>
<reference evidence="1" key="1">
    <citation type="journal article" date="2014" name="Front. Microbiol.">
        <title>High frequency of phylogenetically diverse reductive dehalogenase-homologous genes in deep subseafloor sedimentary metagenomes.</title>
        <authorList>
            <person name="Kawai M."/>
            <person name="Futagami T."/>
            <person name="Toyoda A."/>
            <person name="Takaki Y."/>
            <person name="Nishi S."/>
            <person name="Hori S."/>
            <person name="Arai W."/>
            <person name="Tsubouchi T."/>
            <person name="Morono Y."/>
            <person name="Uchiyama I."/>
            <person name="Ito T."/>
            <person name="Fujiyama A."/>
            <person name="Inagaki F."/>
            <person name="Takami H."/>
        </authorList>
    </citation>
    <scope>NUCLEOTIDE SEQUENCE</scope>
    <source>
        <strain evidence="1">Expedition CK06-06</strain>
    </source>
</reference>
<evidence type="ECO:0008006" key="2">
    <source>
        <dbReference type="Google" id="ProtNLM"/>
    </source>
</evidence>
<accession>X0YVC4</accession>
<dbReference type="Gene3D" id="3.40.80.10">
    <property type="entry name" value="Peptidoglycan recognition protein-like"/>
    <property type="match status" value="1"/>
</dbReference>
<organism evidence="1">
    <name type="scientific">marine sediment metagenome</name>
    <dbReference type="NCBI Taxonomy" id="412755"/>
    <lineage>
        <taxon>unclassified sequences</taxon>
        <taxon>metagenomes</taxon>
        <taxon>ecological metagenomes</taxon>
    </lineage>
</organism>
<dbReference type="GO" id="GO:0008745">
    <property type="term" value="F:N-acetylmuramoyl-L-alanine amidase activity"/>
    <property type="evidence" value="ECO:0007669"/>
    <property type="project" value="InterPro"/>
</dbReference>
<dbReference type="GO" id="GO:0009253">
    <property type="term" value="P:peptidoglycan catabolic process"/>
    <property type="evidence" value="ECO:0007669"/>
    <property type="project" value="InterPro"/>
</dbReference>
<dbReference type="AlphaFoldDB" id="X0YVC4"/>
<protein>
    <recommendedName>
        <fullName evidence="2">N-acetylmuramoyl-L-alanine amidase domain-containing protein</fullName>
    </recommendedName>
</protein>
<comment type="caution">
    <text evidence="1">The sequence shown here is derived from an EMBL/GenBank/DDBJ whole genome shotgun (WGS) entry which is preliminary data.</text>
</comment>
<proteinExistence type="predicted"/>
<dbReference type="InterPro" id="IPR036505">
    <property type="entry name" value="Amidase/PGRP_sf"/>
</dbReference>
<dbReference type="EMBL" id="BART01007594">
    <property type="protein sequence ID" value="GAG60195.1"/>
    <property type="molecule type" value="Genomic_DNA"/>
</dbReference>
<dbReference type="SUPFAM" id="SSF55846">
    <property type="entry name" value="N-acetylmuramoyl-L-alanine amidase-like"/>
    <property type="match status" value="1"/>
</dbReference>
<sequence>MAEQKLLVAHCADTHPDFSLTKDHVLQWHMGPKDMYNKNGKFLGVKYFGKTYENRIVLPLEFIGGKQIAELHGRGWDRPGYRDLMLRNGHFVNLVPDNGDDWISPDEMTWGVKGINSISSHLCLSGGRNSENESRMFKFHEIYNDAMFTSLTSYFNQFLKDHPGDKIAGHYMFSDKTCPNTDVEEFLTLAGIDLKHLYKPQ</sequence>